<reference evidence="2 3" key="1">
    <citation type="submission" date="2023-06" db="EMBL/GenBank/DDBJ databases">
        <title>Alkalimonas sp., MEB004 an alkaliphilic bacterium isolated from Lonar Lake, India.</title>
        <authorList>
            <person name="Joshi A."/>
            <person name="Thite S."/>
        </authorList>
    </citation>
    <scope>NUCLEOTIDE SEQUENCE [LARGE SCALE GENOMIC DNA]</scope>
    <source>
        <strain evidence="2 3">MEB004</strain>
    </source>
</reference>
<sequence>MQSALGLQALSWLRQLEQRLKVSGSEAVNPGKKTAAQVVHWCIEQELLPAHSANLPKVRFDLALLAAIATAQHQLGQACFRDNLAAQSRLAAAKVSQQELKSAGLKPRQQRVLLRLNQPTQQAVLHTEFIDTDWQQLPLQTFDALLVVENLDCFYQLAQFKIELPYQQPLVIYRGDKLYSSGSKALKAEWLQHNKPAIYFGDFDGKGVSIALNEGYQAMLLPAFAKLQQQASAAMLPDKQLKFLPAIEQRPASPAFQLYQQLLCQQLKGLRQQQMQGMVLDPIRLIGA</sequence>
<dbReference type="RefSeq" id="WP_330089261.1">
    <property type="nucleotide sequence ID" value="NZ_JAUGZK010000019.1"/>
</dbReference>
<dbReference type="Proteomes" id="UP001339167">
    <property type="component" value="Unassembled WGS sequence"/>
</dbReference>
<evidence type="ECO:0000313" key="2">
    <source>
        <dbReference type="EMBL" id="MEE2025952.1"/>
    </source>
</evidence>
<evidence type="ECO:0000259" key="1">
    <source>
        <dbReference type="Pfam" id="PF23947"/>
    </source>
</evidence>
<accession>A0ABU7JJR7</accession>
<protein>
    <submittedName>
        <fullName evidence="2">DUF2220 family protein</fullName>
    </submittedName>
</protein>
<proteinExistence type="predicted"/>
<feature type="domain" description="DUF7281" evidence="1">
    <location>
        <begin position="125"/>
        <end position="275"/>
    </location>
</feature>
<gene>
    <name evidence="2" type="ORF">QWF21_17055</name>
</gene>
<keyword evidence="3" id="KW-1185">Reference proteome</keyword>
<dbReference type="EMBL" id="JAUGZK010000019">
    <property type="protein sequence ID" value="MEE2025952.1"/>
    <property type="molecule type" value="Genomic_DNA"/>
</dbReference>
<comment type="caution">
    <text evidence="2">The sequence shown here is derived from an EMBL/GenBank/DDBJ whole genome shotgun (WGS) entry which is preliminary data.</text>
</comment>
<dbReference type="Pfam" id="PF23947">
    <property type="entry name" value="DUF7281"/>
    <property type="match status" value="1"/>
</dbReference>
<name>A0ABU7JJR7_9GAMM</name>
<dbReference type="InterPro" id="IPR055705">
    <property type="entry name" value="DUF7281"/>
</dbReference>
<evidence type="ECO:0000313" key="3">
    <source>
        <dbReference type="Proteomes" id="UP001339167"/>
    </source>
</evidence>
<organism evidence="2 3">
    <name type="scientific">Alkalimonas mucilaginosa</name>
    <dbReference type="NCBI Taxonomy" id="3057676"/>
    <lineage>
        <taxon>Bacteria</taxon>
        <taxon>Pseudomonadati</taxon>
        <taxon>Pseudomonadota</taxon>
        <taxon>Gammaproteobacteria</taxon>
        <taxon>Alkalimonas</taxon>
    </lineage>
</organism>